<dbReference type="AlphaFoldDB" id="A0A9X3Z5J1"/>
<dbReference type="InterPro" id="IPR036097">
    <property type="entry name" value="HisK_dim/P_sf"/>
</dbReference>
<dbReference type="SMART" id="SM00388">
    <property type="entry name" value="HisKA"/>
    <property type="match status" value="1"/>
</dbReference>
<comment type="caution">
    <text evidence="15">The sequence shown here is derived from an EMBL/GenBank/DDBJ whole genome shotgun (WGS) entry which is preliminary data.</text>
</comment>
<feature type="transmembrane region" description="Helical" evidence="12">
    <location>
        <begin position="20"/>
        <end position="39"/>
    </location>
</feature>
<keyword evidence="7" id="KW-0547">Nucleotide-binding</keyword>
<dbReference type="CDD" id="cd00075">
    <property type="entry name" value="HATPase"/>
    <property type="match status" value="1"/>
</dbReference>
<evidence type="ECO:0000256" key="3">
    <source>
        <dbReference type="ARBA" id="ARBA00012438"/>
    </source>
</evidence>
<keyword evidence="10" id="KW-0902">Two-component regulatory system</keyword>
<evidence type="ECO:0000256" key="1">
    <source>
        <dbReference type="ARBA" id="ARBA00000085"/>
    </source>
</evidence>
<proteinExistence type="predicted"/>
<accession>A0A9X3Z5J1</accession>
<dbReference type="Gene3D" id="6.10.340.10">
    <property type="match status" value="1"/>
</dbReference>
<evidence type="ECO:0000256" key="12">
    <source>
        <dbReference type="SAM" id="Phobius"/>
    </source>
</evidence>
<keyword evidence="12" id="KW-0812">Transmembrane</keyword>
<dbReference type="GO" id="GO:0005524">
    <property type="term" value="F:ATP binding"/>
    <property type="evidence" value="ECO:0007669"/>
    <property type="project" value="UniProtKB-KW"/>
</dbReference>
<name>A0A9X3Z5J1_9BACL</name>
<dbReference type="GO" id="GO:0016036">
    <property type="term" value="P:cellular response to phosphate starvation"/>
    <property type="evidence" value="ECO:0007669"/>
    <property type="project" value="TreeGrafter"/>
</dbReference>
<dbReference type="InterPro" id="IPR004358">
    <property type="entry name" value="Sig_transdc_His_kin-like_C"/>
</dbReference>
<dbReference type="InterPro" id="IPR003661">
    <property type="entry name" value="HisK_dim/P_dom"/>
</dbReference>
<dbReference type="SUPFAM" id="SSF47384">
    <property type="entry name" value="Homodimeric domain of signal transducing histidine kinase"/>
    <property type="match status" value="1"/>
</dbReference>
<feature type="transmembrane region" description="Helical" evidence="12">
    <location>
        <begin position="69"/>
        <end position="88"/>
    </location>
</feature>
<evidence type="ECO:0000256" key="2">
    <source>
        <dbReference type="ARBA" id="ARBA00004651"/>
    </source>
</evidence>
<keyword evidence="16" id="KW-1185">Reference proteome</keyword>
<dbReference type="CDD" id="cd06225">
    <property type="entry name" value="HAMP"/>
    <property type="match status" value="1"/>
</dbReference>
<dbReference type="PANTHER" id="PTHR45453:SF1">
    <property type="entry name" value="PHOSPHATE REGULON SENSOR PROTEIN PHOR"/>
    <property type="match status" value="1"/>
</dbReference>
<dbReference type="PROSITE" id="PS50109">
    <property type="entry name" value="HIS_KIN"/>
    <property type="match status" value="1"/>
</dbReference>
<organism evidence="15 16">
    <name type="scientific">Brevibacillus thermoruber</name>
    <dbReference type="NCBI Taxonomy" id="33942"/>
    <lineage>
        <taxon>Bacteria</taxon>
        <taxon>Bacillati</taxon>
        <taxon>Bacillota</taxon>
        <taxon>Bacilli</taxon>
        <taxon>Bacillales</taxon>
        <taxon>Paenibacillaceae</taxon>
        <taxon>Brevibacillus</taxon>
    </lineage>
</organism>
<keyword evidence="8" id="KW-0418">Kinase</keyword>
<dbReference type="InterPro" id="IPR005467">
    <property type="entry name" value="His_kinase_dom"/>
</dbReference>
<dbReference type="SMART" id="SM00387">
    <property type="entry name" value="HATPase_c"/>
    <property type="match status" value="1"/>
</dbReference>
<dbReference type="Gene3D" id="3.30.565.10">
    <property type="entry name" value="Histidine kinase-like ATPase, C-terminal domain"/>
    <property type="match status" value="1"/>
</dbReference>
<dbReference type="Pfam" id="PF00512">
    <property type="entry name" value="HisKA"/>
    <property type="match status" value="1"/>
</dbReference>
<feature type="domain" description="Histidine kinase" evidence="13">
    <location>
        <begin position="149"/>
        <end position="361"/>
    </location>
</feature>
<keyword evidence="11 12" id="KW-0472">Membrane</keyword>
<dbReference type="PANTHER" id="PTHR45453">
    <property type="entry name" value="PHOSPHATE REGULON SENSOR PROTEIN PHOR"/>
    <property type="match status" value="1"/>
</dbReference>
<dbReference type="GO" id="GO:0000155">
    <property type="term" value="F:phosphorelay sensor kinase activity"/>
    <property type="evidence" value="ECO:0007669"/>
    <property type="project" value="InterPro"/>
</dbReference>
<evidence type="ECO:0000256" key="10">
    <source>
        <dbReference type="ARBA" id="ARBA00023012"/>
    </source>
</evidence>
<evidence type="ECO:0000256" key="7">
    <source>
        <dbReference type="ARBA" id="ARBA00022741"/>
    </source>
</evidence>
<feature type="domain" description="HAMP" evidence="14">
    <location>
        <begin position="89"/>
        <end position="141"/>
    </location>
</feature>
<dbReference type="EC" id="2.7.13.3" evidence="3"/>
<evidence type="ECO:0000313" key="15">
    <source>
        <dbReference type="EMBL" id="MDA5110913.1"/>
    </source>
</evidence>
<dbReference type="SUPFAM" id="SSF158472">
    <property type="entry name" value="HAMP domain-like"/>
    <property type="match status" value="1"/>
</dbReference>
<evidence type="ECO:0000259" key="14">
    <source>
        <dbReference type="PROSITE" id="PS50885"/>
    </source>
</evidence>
<dbReference type="Pfam" id="PF02518">
    <property type="entry name" value="HATPase_c"/>
    <property type="match status" value="1"/>
</dbReference>
<dbReference type="CDD" id="cd00082">
    <property type="entry name" value="HisKA"/>
    <property type="match status" value="1"/>
</dbReference>
<gene>
    <name evidence="15" type="ORF">O3V59_21480</name>
</gene>
<evidence type="ECO:0000313" key="16">
    <source>
        <dbReference type="Proteomes" id="UP001151071"/>
    </source>
</evidence>
<dbReference type="RefSeq" id="WP_271141005.1">
    <property type="nucleotide sequence ID" value="NZ_JAPYYP010000051.1"/>
</dbReference>
<keyword evidence="5" id="KW-0597">Phosphoprotein</keyword>
<dbReference type="Proteomes" id="UP001151071">
    <property type="component" value="Unassembled WGS sequence"/>
</dbReference>
<comment type="catalytic activity">
    <reaction evidence="1">
        <text>ATP + protein L-histidine = ADP + protein N-phospho-L-histidine.</text>
        <dbReference type="EC" id="2.7.13.3"/>
    </reaction>
</comment>
<reference evidence="15" key="1">
    <citation type="submission" date="2022-12" db="EMBL/GenBank/DDBJ databases">
        <title>Draft genome sequence of the thermophilic strain Brevibacillus thermoruber HT42, isolated from Los Humeros, Puebla, Mexico, with biotechnological potential.</title>
        <authorList>
            <person name="Lara Sanchez J."/>
            <person name="Solis Palacios R."/>
            <person name="Bustos Baena A.S."/>
            <person name="Ruz Baez A.E."/>
            <person name="Espinosa Luna G."/>
            <person name="Oliart Ros R.M."/>
        </authorList>
    </citation>
    <scope>NUCLEOTIDE SEQUENCE</scope>
    <source>
        <strain evidence="15">HT42</strain>
    </source>
</reference>
<dbReference type="GO" id="GO:0004721">
    <property type="term" value="F:phosphoprotein phosphatase activity"/>
    <property type="evidence" value="ECO:0007669"/>
    <property type="project" value="TreeGrafter"/>
</dbReference>
<dbReference type="InterPro" id="IPR050351">
    <property type="entry name" value="BphY/WalK/GraS-like"/>
</dbReference>
<dbReference type="PROSITE" id="PS50885">
    <property type="entry name" value="HAMP"/>
    <property type="match status" value="1"/>
</dbReference>
<keyword evidence="9 15" id="KW-0067">ATP-binding</keyword>
<evidence type="ECO:0000256" key="9">
    <source>
        <dbReference type="ARBA" id="ARBA00022840"/>
    </source>
</evidence>
<keyword evidence="6" id="KW-0808">Transferase</keyword>
<protein>
    <recommendedName>
        <fullName evidence="3">histidine kinase</fullName>
        <ecNumber evidence="3">2.7.13.3</ecNumber>
    </recommendedName>
</protein>
<sequence length="408" mass="47019">MWRLRKNLVGLLTKSIIWKLVLINALVIGLVIWIAGVTVKDFACYLVNQNQFSGNVNSELFNSTMRDCLIRASVIAAATAAIIHYFLARRIVTRLRQLAFYFRQIINGVYPEPITKRSNDEIGQLAQNCNQLVQVMRQGEERRKQMISDISHELRTPLSNIKGYLEALREGMINGNKELYHSLYEEAVHFSDLVDQLHQLSAWEAKKMREADLQIIDIFSFVETSVRHFEMELKNKNILCPVKLQPGTVLADPMGLKLIVNNLMKNAIQYDEGGVIEVYGELAGKEYRIMFKNSGREIPPQKAKQIFERFFRLEPSRNRETGGSGLGLAIVKEIVSRHGGKVGLQTNGKVHSFWFSLPVYCSQTEEAKKSNYYHFKEEHVCQNVVLIHPTWKNWIIRSAEKLFRQKKY</sequence>
<dbReference type="GO" id="GO:0005886">
    <property type="term" value="C:plasma membrane"/>
    <property type="evidence" value="ECO:0007669"/>
    <property type="project" value="UniProtKB-SubCell"/>
</dbReference>
<evidence type="ECO:0000256" key="11">
    <source>
        <dbReference type="ARBA" id="ARBA00023136"/>
    </source>
</evidence>
<evidence type="ECO:0000256" key="5">
    <source>
        <dbReference type="ARBA" id="ARBA00022553"/>
    </source>
</evidence>
<dbReference type="InterPro" id="IPR036890">
    <property type="entry name" value="HATPase_C_sf"/>
</dbReference>
<dbReference type="SUPFAM" id="SSF55874">
    <property type="entry name" value="ATPase domain of HSP90 chaperone/DNA topoisomerase II/histidine kinase"/>
    <property type="match status" value="1"/>
</dbReference>
<evidence type="ECO:0000256" key="6">
    <source>
        <dbReference type="ARBA" id="ARBA00022679"/>
    </source>
</evidence>
<dbReference type="SMART" id="SM00304">
    <property type="entry name" value="HAMP"/>
    <property type="match status" value="1"/>
</dbReference>
<evidence type="ECO:0000259" key="13">
    <source>
        <dbReference type="PROSITE" id="PS50109"/>
    </source>
</evidence>
<dbReference type="Pfam" id="PF00672">
    <property type="entry name" value="HAMP"/>
    <property type="match status" value="1"/>
</dbReference>
<dbReference type="PRINTS" id="PR00344">
    <property type="entry name" value="BCTRLSENSOR"/>
</dbReference>
<keyword evidence="4" id="KW-1003">Cell membrane</keyword>
<comment type="subcellular location">
    <subcellularLocation>
        <location evidence="2">Cell membrane</location>
        <topology evidence="2">Multi-pass membrane protein</topology>
    </subcellularLocation>
</comment>
<dbReference type="EMBL" id="JAPYYP010000051">
    <property type="protein sequence ID" value="MDA5110913.1"/>
    <property type="molecule type" value="Genomic_DNA"/>
</dbReference>
<evidence type="ECO:0000256" key="8">
    <source>
        <dbReference type="ARBA" id="ARBA00022777"/>
    </source>
</evidence>
<dbReference type="InterPro" id="IPR003660">
    <property type="entry name" value="HAMP_dom"/>
</dbReference>
<keyword evidence="12" id="KW-1133">Transmembrane helix</keyword>
<evidence type="ECO:0000256" key="4">
    <source>
        <dbReference type="ARBA" id="ARBA00022475"/>
    </source>
</evidence>
<dbReference type="Gene3D" id="1.10.287.130">
    <property type="match status" value="1"/>
</dbReference>
<dbReference type="InterPro" id="IPR003594">
    <property type="entry name" value="HATPase_dom"/>
</dbReference>